<dbReference type="AlphaFoldDB" id="A0AAV9Y2D2"/>
<name>A0AAV9Y2D2_9CRYT</name>
<dbReference type="Proteomes" id="UP001311799">
    <property type="component" value="Unassembled WGS sequence"/>
</dbReference>
<keyword evidence="2" id="KW-1185">Reference proteome</keyword>
<reference evidence="1 2" key="1">
    <citation type="submission" date="2023-10" db="EMBL/GenBank/DDBJ databases">
        <title>Comparative genomics analysis reveals potential genetic determinants of host preference in Cryptosporidium xiaoi.</title>
        <authorList>
            <person name="Xiao L."/>
            <person name="Li J."/>
        </authorList>
    </citation>
    <scope>NUCLEOTIDE SEQUENCE [LARGE SCALE GENOMIC DNA]</scope>
    <source>
        <strain evidence="1 2">52996</strain>
    </source>
</reference>
<evidence type="ECO:0000313" key="1">
    <source>
        <dbReference type="EMBL" id="KAK6591096.1"/>
    </source>
</evidence>
<comment type="caution">
    <text evidence="1">The sequence shown here is derived from an EMBL/GenBank/DDBJ whole genome shotgun (WGS) entry which is preliminary data.</text>
</comment>
<evidence type="ECO:0000313" key="2">
    <source>
        <dbReference type="Proteomes" id="UP001311799"/>
    </source>
</evidence>
<proteinExistence type="predicted"/>
<gene>
    <name evidence="1" type="ORF">RS030_111918</name>
</gene>
<accession>A0AAV9Y2D2</accession>
<organism evidence="1 2">
    <name type="scientific">Cryptosporidium xiaoi</name>
    <dbReference type="NCBI Taxonomy" id="659607"/>
    <lineage>
        <taxon>Eukaryota</taxon>
        <taxon>Sar</taxon>
        <taxon>Alveolata</taxon>
        <taxon>Apicomplexa</taxon>
        <taxon>Conoidasida</taxon>
        <taxon>Coccidia</taxon>
        <taxon>Eucoccidiorida</taxon>
        <taxon>Eimeriorina</taxon>
        <taxon>Cryptosporidiidae</taxon>
        <taxon>Cryptosporidium</taxon>
    </lineage>
</organism>
<sequence>MMYIENDQENDDGRKEAELKIELLKEQALSREFVRGIDRVLSKIRDIYSEKNKFDNRIEMIKKIEDLRKEKDFLKDILIKQMSTYSLLKSLHRYKTYNQNIGFNNRNSGIEPIEIEENMMSYEEIFPPKMNKNQPDQSLYKILNKLMKDRMYLLEKGIKIENVLSDNPEMDQYI</sequence>
<protein>
    <submittedName>
        <fullName evidence="1">Uncharacterized protein</fullName>
    </submittedName>
</protein>
<dbReference type="EMBL" id="JAWDEY010000002">
    <property type="protein sequence ID" value="KAK6591096.1"/>
    <property type="molecule type" value="Genomic_DNA"/>
</dbReference>